<evidence type="ECO:0000256" key="2">
    <source>
        <dbReference type="ARBA" id="ARBA00023125"/>
    </source>
</evidence>
<evidence type="ECO:0000259" key="4">
    <source>
        <dbReference type="PROSITE" id="PS01124"/>
    </source>
</evidence>
<keyword evidence="1" id="KW-0805">Transcription regulation</keyword>
<dbReference type="SMART" id="SM00342">
    <property type="entry name" value="HTH_ARAC"/>
    <property type="match status" value="1"/>
</dbReference>
<evidence type="ECO:0000313" key="5">
    <source>
        <dbReference type="EMBL" id="MBW7459937.1"/>
    </source>
</evidence>
<gene>
    <name evidence="5" type="ORF">K0U00_38345</name>
</gene>
<dbReference type="InterPro" id="IPR009057">
    <property type="entry name" value="Homeodomain-like_sf"/>
</dbReference>
<dbReference type="Proteomes" id="UP001519887">
    <property type="component" value="Unassembled WGS sequence"/>
</dbReference>
<name>A0ABS7CG88_9BACL</name>
<keyword evidence="3" id="KW-0804">Transcription</keyword>
<accession>A0ABS7CG88</accession>
<dbReference type="Gene3D" id="1.10.10.60">
    <property type="entry name" value="Homeodomain-like"/>
    <property type="match status" value="2"/>
</dbReference>
<evidence type="ECO:0000256" key="3">
    <source>
        <dbReference type="ARBA" id="ARBA00023163"/>
    </source>
</evidence>
<dbReference type="InterPro" id="IPR018060">
    <property type="entry name" value="HTH_AraC"/>
</dbReference>
<evidence type="ECO:0000256" key="1">
    <source>
        <dbReference type="ARBA" id="ARBA00023015"/>
    </source>
</evidence>
<dbReference type="EMBL" id="JAHZIK010001920">
    <property type="protein sequence ID" value="MBW7459937.1"/>
    <property type="molecule type" value="Genomic_DNA"/>
</dbReference>
<keyword evidence="2" id="KW-0238">DNA-binding</keyword>
<sequence>LIALFQRMDESVQLSYVFKNANERLSKCFALLNRRLEENMRLGMPTCISPDARTMDADISGIWDKVRMMETLFSQGDLRRGTEMIHKITAELKRKKITMRQLQGFIRDLLYSLQFKWRLSQQGRVDQPKMQDELLSSLNELSSYEELNGWLSAKIMNLHPGRESKAMKPKSMIPLLMQWIHSHYQHNICLQQFAADHHVSLGYLSKLFKNQTGCTFSDYLIHYRIGKAKILLTEGMERLSDVSGLVGYEDAKHFSHVFKKIVGESPQAYAKRTK</sequence>
<dbReference type="PANTHER" id="PTHR43280">
    <property type="entry name" value="ARAC-FAMILY TRANSCRIPTIONAL REGULATOR"/>
    <property type="match status" value="1"/>
</dbReference>
<feature type="non-terminal residue" evidence="5">
    <location>
        <position position="1"/>
    </location>
</feature>
<dbReference type="PROSITE" id="PS01124">
    <property type="entry name" value="HTH_ARAC_FAMILY_2"/>
    <property type="match status" value="1"/>
</dbReference>
<keyword evidence="6" id="KW-1185">Reference proteome</keyword>
<comment type="caution">
    <text evidence="5">The sequence shown here is derived from an EMBL/GenBank/DDBJ whole genome shotgun (WGS) entry which is preliminary data.</text>
</comment>
<reference evidence="5 6" key="1">
    <citation type="submission" date="2021-07" db="EMBL/GenBank/DDBJ databases">
        <title>Paenibacillus radiodurans sp. nov., isolated from the southeastern edge of Tengger Desert.</title>
        <authorList>
            <person name="Zhang G."/>
        </authorList>
    </citation>
    <scope>NUCLEOTIDE SEQUENCE [LARGE SCALE GENOMIC DNA]</scope>
    <source>
        <strain evidence="5 6">CCM 7311</strain>
    </source>
</reference>
<dbReference type="SUPFAM" id="SSF46689">
    <property type="entry name" value="Homeodomain-like"/>
    <property type="match status" value="2"/>
</dbReference>
<organism evidence="5 6">
    <name type="scientific">Paenibacillus sepulcri</name>
    <dbReference type="NCBI Taxonomy" id="359917"/>
    <lineage>
        <taxon>Bacteria</taxon>
        <taxon>Bacillati</taxon>
        <taxon>Bacillota</taxon>
        <taxon>Bacilli</taxon>
        <taxon>Bacillales</taxon>
        <taxon>Paenibacillaceae</taxon>
        <taxon>Paenibacillus</taxon>
    </lineage>
</organism>
<evidence type="ECO:0000313" key="6">
    <source>
        <dbReference type="Proteomes" id="UP001519887"/>
    </source>
</evidence>
<proteinExistence type="predicted"/>
<dbReference type="Pfam" id="PF12833">
    <property type="entry name" value="HTH_18"/>
    <property type="match status" value="1"/>
</dbReference>
<feature type="domain" description="HTH araC/xylS-type" evidence="4">
    <location>
        <begin position="174"/>
        <end position="272"/>
    </location>
</feature>
<dbReference type="PANTHER" id="PTHR43280:SF2">
    <property type="entry name" value="HTH-TYPE TRANSCRIPTIONAL REGULATOR EXSA"/>
    <property type="match status" value="1"/>
</dbReference>
<protein>
    <submittedName>
        <fullName evidence="5">Helix-turn-helix domain-containing protein</fullName>
    </submittedName>
</protein>